<evidence type="ECO:0000256" key="1">
    <source>
        <dbReference type="SAM" id="SignalP"/>
    </source>
</evidence>
<dbReference type="RefSeq" id="WP_103789329.1">
    <property type="nucleotide sequence ID" value="NZ_PQVF01000007.1"/>
</dbReference>
<reference evidence="2 3" key="1">
    <citation type="submission" date="2018-01" db="EMBL/GenBank/DDBJ databases">
        <authorList>
            <person name="Gaut B.S."/>
            <person name="Morton B.R."/>
            <person name="Clegg M.T."/>
            <person name="Duvall M.R."/>
        </authorList>
    </citation>
    <scope>NUCLEOTIDE SEQUENCE [LARGE SCALE GENOMIC DNA]</scope>
    <source>
        <strain evidence="2 3">HR-AV</strain>
    </source>
</reference>
<keyword evidence="3" id="KW-1185">Reference proteome</keyword>
<accession>A0A2S5A2B2</accession>
<protein>
    <recommendedName>
        <fullName evidence="4">Lipoprotein</fullName>
    </recommendedName>
</protein>
<dbReference type="Proteomes" id="UP000236893">
    <property type="component" value="Unassembled WGS sequence"/>
</dbReference>
<evidence type="ECO:0000313" key="2">
    <source>
        <dbReference type="EMBL" id="POY36412.1"/>
    </source>
</evidence>
<sequence>MYQTFTNKLTKLFLLVLSVFALVSCEPASEYAEDASESGGFYATDINGTWKETKTGLVIRISGVTSSTSGTGVLTNAGTAFPSAAVGGTPLTVIEHQSGGYWDAYNNTYYTNGTWGQTKVVGLAMNDAKTEFRIGTAVYKKQ</sequence>
<evidence type="ECO:0008006" key="4">
    <source>
        <dbReference type="Google" id="ProtNLM"/>
    </source>
</evidence>
<dbReference type="OrthoDB" id="9880135at2"/>
<feature type="signal peptide" evidence="1">
    <location>
        <begin position="1"/>
        <end position="32"/>
    </location>
</feature>
<organism evidence="2 3">
    <name type="scientific">Solitalea longa</name>
    <dbReference type="NCBI Taxonomy" id="2079460"/>
    <lineage>
        <taxon>Bacteria</taxon>
        <taxon>Pseudomonadati</taxon>
        <taxon>Bacteroidota</taxon>
        <taxon>Sphingobacteriia</taxon>
        <taxon>Sphingobacteriales</taxon>
        <taxon>Sphingobacteriaceae</taxon>
        <taxon>Solitalea</taxon>
    </lineage>
</organism>
<dbReference type="EMBL" id="PQVF01000007">
    <property type="protein sequence ID" value="POY36412.1"/>
    <property type="molecule type" value="Genomic_DNA"/>
</dbReference>
<feature type="chain" id="PRO_5015591209" description="Lipoprotein" evidence="1">
    <location>
        <begin position="33"/>
        <end position="142"/>
    </location>
</feature>
<gene>
    <name evidence="2" type="ORF">C3K47_11740</name>
</gene>
<comment type="caution">
    <text evidence="2">The sequence shown here is derived from an EMBL/GenBank/DDBJ whole genome shotgun (WGS) entry which is preliminary data.</text>
</comment>
<keyword evidence="1" id="KW-0732">Signal</keyword>
<evidence type="ECO:0000313" key="3">
    <source>
        <dbReference type="Proteomes" id="UP000236893"/>
    </source>
</evidence>
<dbReference type="AlphaFoldDB" id="A0A2S5A2B2"/>
<name>A0A2S5A2B2_9SPHI</name>
<proteinExistence type="predicted"/>